<evidence type="ECO:0000256" key="1">
    <source>
        <dbReference type="SAM" id="MobiDB-lite"/>
    </source>
</evidence>
<keyword evidence="3" id="KW-1185">Reference proteome</keyword>
<feature type="compositionally biased region" description="Basic and acidic residues" evidence="1">
    <location>
        <begin position="110"/>
        <end position="121"/>
    </location>
</feature>
<proteinExistence type="predicted"/>
<gene>
    <name evidence="2" type="ORF">M5D96_013878</name>
</gene>
<evidence type="ECO:0000313" key="3">
    <source>
        <dbReference type="Proteomes" id="UP001059596"/>
    </source>
</evidence>
<dbReference type="AlphaFoldDB" id="A0A9Q0BIF1"/>
<dbReference type="EMBL" id="JAMKOV010000146">
    <property type="protein sequence ID" value="KAI8033352.1"/>
    <property type="molecule type" value="Genomic_DNA"/>
</dbReference>
<feature type="compositionally biased region" description="Basic and acidic residues" evidence="1">
    <location>
        <begin position="77"/>
        <end position="88"/>
    </location>
</feature>
<dbReference type="Proteomes" id="UP001059596">
    <property type="component" value="Unassembled WGS sequence"/>
</dbReference>
<name>A0A9Q0BIF1_9MUSC</name>
<feature type="region of interest" description="Disordered" evidence="1">
    <location>
        <begin position="77"/>
        <end position="121"/>
    </location>
</feature>
<evidence type="ECO:0000313" key="2">
    <source>
        <dbReference type="EMBL" id="KAI8033352.1"/>
    </source>
</evidence>
<organism evidence="2 3">
    <name type="scientific">Drosophila gunungcola</name>
    <name type="common">fruit fly</name>
    <dbReference type="NCBI Taxonomy" id="103775"/>
    <lineage>
        <taxon>Eukaryota</taxon>
        <taxon>Metazoa</taxon>
        <taxon>Ecdysozoa</taxon>
        <taxon>Arthropoda</taxon>
        <taxon>Hexapoda</taxon>
        <taxon>Insecta</taxon>
        <taxon>Pterygota</taxon>
        <taxon>Neoptera</taxon>
        <taxon>Endopterygota</taxon>
        <taxon>Diptera</taxon>
        <taxon>Brachycera</taxon>
        <taxon>Muscomorpha</taxon>
        <taxon>Ephydroidea</taxon>
        <taxon>Drosophilidae</taxon>
        <taxon>Drosophila</taxon>
        <taxon>Sophophora</taxon>
    </lineage>
</organism>
<reference evidence="2" key="1">
    <citation type="journal article" date="2023" name="Genome Biol. Evol.">
        <title>Long-read-based Genome Assembly of Drosophila gunungcola Reveals Fewer Chemosensory Genes in Flower-breeding Species.</title>
        <authorList>
            <person name="Negi A."/>
            <person name="Liao B.Y."/>
            <person name="Yeh S.D."/>
        </authorList>
    </citation>
    <scope>NUCLEOTIDE SEQUENCE</scope>
    <source>
        <strain evidence="2">Sukarami</strain>
    </source>
</reference>
<protein>
    <submittedName>
        <fullName evidence="2">Uncharacterized protein</fullName>
    </submittedName>
</protein>
<comment type="caution">
    <text evidence="2">The sequence shown here is derived from an EMBL/GenBank/DDBJ whole genome shotgun (WGS) entry which is preliminary data.</text>
</comment>
<feature type="non-terminal residue" evidence="2">
    <location>
        <position position="121"/>
    </location>
</feature>
<sequence>ALGKIVFFFIWAVSEKFGHFGYFCAVQLNGRTDGYGWMTCRPADVQIHISVHSKRVFGNVGMDLCTSDSALELRQECRPSVDDERSPPDGKGGWQRSGRVRGNQPPAFDLRFRCEEKSAWN</sequence>
<accession>A0A9Q0BIF1</accession>